<gene>
    <name evidence="2" type="ORF">ABAZ39_29695</name>
</gene>
<reference evidence="2 3" key="1">
    <citation type="journal article" date="2014" name="Genome Announc.">
        <title>Complete Genome Sequence of the Model Rhizosphere Strain Azospirillum brasilense Az39, Successfully Applied in Agriculture.</title>
        <authorList>
            <person name="Rivera D."/>
            <person name="Revale S."/>
            <person name="Molina R."/>
            <person name="Gualpa J."/>
            <person name="Puente M."/>
            <person name="Maroniche G."/>
            <person name="Paris G."/>
            <person name="Baker D."/>
            <person name="Clavijo B."/>
            <person name="McLay K."/>
            <person name="Spaepen S."/>
            <person name="Perticari A."/>
            <person name="Vazquez M."/>
            <person name="Wisniewski-Dye F."/>
            <person name="Watkins C."/>
            <person name="Martinez-Abarca F."/>
            <person name="Vanderleyden J."/>
            <person name="Cassan F."/>
        </authorList>
    </citation>
    <scope>NUCLEOTIDE SEQUENCE [LARGE SCALE GENOMIC DNA]</scope>
    <source>
        <strain evidence="2 3">Az39</strain>
        <plasmid evidence="2">AbAZ39_p3</plasmid>
    </source>
</reference>
<evidence type="ECO:0000256" key="1">
    <source>
        <dbReference type="SAM" id="MobiDB-lite"/>
    </source>
</evidence>
<dbReference type="KEGG" id="abq:ABAZ39_29695"/>
<evidence type="ECO:0000313" key="3">
    <source>
        <dbReference type="Proteomes" id="UP000027186"/>
    </source>
</evidence>
<dbReference type="Pfam" id="PF05638">
    <property type="entry name" value="T6SS_HCP"/>
    <property type="match status" value="1"/>
</dbReference>
<dbReference type="AlphaFoldDB" id="A0A060DTM6"/>
<dbReference type="PANTHER" id="PTHR36152:SF1">
    <property type="entry name" value="UBIQUITIN-LIKE DOMAIN-CONTAINING PROTEIN"/>
    <property type="match status" value="1"/>
</dbReference>
<protein>
    <recommendedName>
        <fullName evidence="4">Type VI secretion system secreted protein Hcp</fullName>
    </recommendedName>
</protein>
<keyword evidence="2" id="KW-0614">Plasmid</keyword>
<dbReference type="SUPFAM" id="SSF141452">
    <property type="entry name" value="Hcp1-like"/>
    <property type="match status" value="1"/>
</dbReference>
<dbReference type="PANTHER" id="PTHR36152">
    <property type="entry name" value="CYTOPLASMIC PROTEIN-RELATED"/>
    <property type="match status" value="1"/>
</dbReference>
<organism evidence="2 3">
    <name type="scientific">Azospirillum argentinense</name>
    <dbReference type="NCBI Taxonomy" id="2970906"/>
    <lineage>
        <taxon>Bacteria</taxon>
        <taxon>Pseudomonadati</taxon>
        <taxon>Pseudomonadota</taxon>
        <taxon>Alphaproteobacteria</taxon>
        <taxon>Rhodospirillales</taxon>
        <taxon>Azospirillaceae</taxon>
        <taxon>Azospirillum</taxon>
    </lineage>
</organism>
<proteinExistence type="predicted"/>
<dbReference type="InterPro" id="IPR008514">
    <property type="entry name" value="T6SS_Hcp"/>
</dbReference>
<evidence type="ECO:0000313" key="2">
    <source>
        <dbReference type="EMBL" id="AIB16030.1"/>
    </source>
</evidence>
<evidence type="ECO:0008006" key="4">
    <source>
        <dbReference type="Google" id="ProtNLM"/>
    </source>
</evidence>
<dbReference type="RefSeq" id="WP_040137691.1">
    <property type="nucleotide sequence ID" value="NZ_CP007796.1"/>
</dbReference>
<dbReference type="EMBL" id="CP007796">
    <property type="protein sequence ID" value="AIB16030.1"/>
    <property type="molecule type" value="Genomic_DNA"/>
</dbReference>
<accession>A0A060DTM6</accession>
<name>A0A060DTM6_9PROT</name>
<dbReference type="InterPro" id="IPR053165">
    <property type="entry name" value="HSI-I_assembly_Hcp1"/>
</dbReference>
<sequence>MAIYVKIDGIEGDATQESHKSWVEVGSMAFSAGRSISTPSGRAANREASEPSISEVTLSRELDKSSPKFFKEAVAGKVGKKVQIDLVTTGDPGDTYMTYTLENALVSGYSVSANGSGRPSETISLNFSKIELKYTPYDAGHKPQAPIVSSYDIATTKAG</sequence>
<dbReference type="Proteomes" id="UP000027186">
    <property type="component" value="Plasmid AbAZ39_p3"/>
</dbReference>
<dbReference type="Gene3D" id="2.30.110.20">
    <property type="entry name" value="Hcp1-like"/>
    <property type="match status" value="1"/>
</dbReference>
<dbReference type="InterPro" id="IPR036624">
    <property type="entry name" value="Hcp1-lik_sf"/>
</dbReference>
<feature type="region of interest" description="Disordered" evidence="1">
    <location>
        <begin position="34"/>
        <end position="59"/>
    </location>
</feature>
<geneLocation type="plasmid" evidence="2 3">
    <name>AbAZ39_p3</name>
</geneLocation>